<dbReference type="InterPro" id="IPR036005">
    <property type="entry name" value="Creatinase/aminopeptidase-like"/>
</dbReference>
<feature type="domain" description="Peptidase M24" evidence="6">
    <location>
        <begin position="315"/>
        <end position="530"/>
    </location>
</feature>
<gene>
    <name evidence="9" type="primary">100632278</name>
</gene>
<dbReference type="SUPFAM" id="SSF55920">
    <property type="entry name" value="Creatinase/aminopeptidase"/>
    <property type="match status" value="1"/>
</dbReference>
<name>A0A1X7VB49_AMPQE</name>
<dbReference type="FunFam" id="3.90.230.10:FF:000007">
    <property type="entry name" value="Xaa-Pro aminopeptidase P"/>
    <property type="match status" value="1"/>
</dbReference>
<dbReference type="GO" id="GO:0070006">
    <property type="term" value="F:metalloaminopeptidase activity"/>
    <property type="evidence" value="ECO:0007669"/>
    <property type="project" value="InterPro"/>
</dbReference>
<evidence type="ECO:0000259" key="7">
    <source>
        <dbReference type="Pfam" id="PF01321"/>
    </source>
</evidence>
<protein>
    <recommendedName>
        <fullName evidence="11">Aminopeptidase P N-terminal domain-containing protein</fullName>
    </recommendedName>
</protein>
<dbReference type="InterPro" id="IPR000587">
    <property type="entry name" value="Creatinase_N"/>
</dbReference>
<dbReference type="EnsemblMetazoa" id="Aqu2.1.37525_001">
    <property type="protein sequence ID" value="Aqu2.1.37525_001"/>
    <property type="gene ID" value="Aqu2.1.37525"/>
</dbReference>
<reference evidence="9" key="2">
    <citation type="submission" date="2017-05" db="UniProtKB">
        <authorList>
            <consortium name="EnsemblMetazoa"/>
        </authorList>
    </citation>
    <scope>IDENTIFICATION</scope>
</reference>
<reference evidence="10" key="1">
    <citation type="journal article" date="2010" name="Nature">
        <title>The Amphimedon queenslandica genome and the evolution of animal complexity.</title>
        <authorList>
            <person name="Srivastava M."/>
            <person name="Simakov O."/>
            <person name="Chapman J."/>
            <person name="Fahey B."/>
            <person name="Gauthier M.E."/>
            <person name="Mitros T."/>
            <person name="Richards G.S."/>
            <person name="Conaco C."/>
            <person name="Dacre M."/>
            <person name="Hellsten U."/>
            <person name="Larroux C."/>
            <person name="Putnam N.H."/>
            <person name="Stanke M."/>
            <person name="Adamska M."/>
            <person name="Darling A."/>
            <person name="Degnan S.M."/>
            <person name="Oakley T.H."/>
            <person name="Plachetzki D.C."/>
            <person name="Zhai Y."/>
            <person name="Adamski M."/>
            <person name="Calcino A."/>
            <person name="Cummins S.F."/>
            <person name="Goodstein D.M."/>
            <person name="Harris C."/>
            <person name="Jackson D.J."/>
            <person name="Leys S.P."/>
            <person name="Shu S."/>
            <person name="Woodcroft B.J."/>
            <person name="Vervoort M."/>
            <person name="Kosik K.S."/>
            <person name="Manning G."/>
            <person name="Degnan B.M."/>
            <person name="Rokhsar D.S."/>
        </authorList>
    </citation>
    <scope>NUCLEOTIDE SEQUENCE [LARGE SCALE GENOMIC DNA]</scope>
</reference>
<keyword evidence="4" id="KW-0378">Hydrolase</keyword>
<feature type="domain" description="Creatinase N-terminal" evidence="7">
    <location>
        <begin position="7"/>
        <end position="130"/>
    </location>
</feature>
<keyword evidence="5" id="KW-0464">Manganese</keyword>
<dbReference type="OrthoDB" id="9995434at2759"/>
<dbReference type="SUPFAM" id="SSF53092">
    <property type="entry name" value="Creatinase/prolidase N-terminal domain"/>
    <property type="match status" value="1"/>
</dbReference>
<evidence type="ECO:0008006" key="11">
    <source>
        <dbReference type="Google" id="ProtNLM"/>
    </source>
</evidence>
<dbReference type="STRING" id="400682.A0A1X7VB49"/>
<dbReference type="PANTHER" id="PTHR43763:SF6">
    <property type="entry name" value="XAA-PRO AMINOPEPTIDASE 1"/>
    <property type="match status" value="1"/>
</dbReference>
<feature type="domain" description="Peptidase M24 C-terminal" evidence="8">
    <location>
        <begin position="542"/>
        <end position="604"/>
    </location>
</feature>
<comment type="similarity">
    <text evidence="2">Belongs to the peptidase M24B family.</text>
</comment>
<organism evidence="9">
    <name type="scientific">Amphimedon queenslandica</name>
    <name type="common">Sponge</name>
    <dbReference type="NCBI Taxonomy" id="400682"/>
    <lineage>
        <taxon>Eukaryota</taxon>
        <taxon>Metazoa</taxon>
        <taxon>Porifera</taxon>
        <taxon>Demospongiae</taxon>
        <taxon>Heteroscleromorpha</taxon>
        <taxon>Haplosclerida</taxon>
        <taxon>Niphatidae</taxon>
        <taxon>Amphimedon</taxon>
    </lineage>
</organism>
<dbReference type="Pfam" id="PF00557">
    <property type="entry name" value="Peptidase_M24"/>
    <property type="match status" value="1"/>
</dbReference>
<sequence>MSTALSRLRALMKSLPQDPISAYIIPTDDQHQSEYIAECDKRRQYMTGFTGSAGVAVVTSEQALLWTDGRYHIQAADELGHEWTLMKQGVPNVPTIMEWVKKEMKPGSFIGYDPSLISEELYQMWNDFLDGCGISLCAVLDNLVDQVWDDRPPPPNNPVFSQPIEYSGQSWQDKVERIREKLKEEGCSALVCTALDENAWLYNLRGSDIEYNPVFFSYSMVTMDDARLYLLNESALTSDATSQLCIGEVGGVILRPYKEISSDIIQLLSSTEGKIWINSPSSQGLCSLVPKDRRVNKLSPVPLMKGIKNENEIKGMKQAHIKCAVALCEYYNWLENQIKFGKEITELAASDKLETFRKEQDFYVSPSFPTISASGAHAALCHYRPTVKTDKLITDKEIYLCDTGCQFRDGTTDVTRTMHFGNPTDKQKECFTRVLKGNIALCTAVFPEKTPGPALDAFARLPLWKAGLNYRHGTGHGVGAFLNVHEGPHGIGGSRNYSEPLYGGMFVSDEPGYYEDGEFGIRIENIVLIKPVETKYQFGGSPYLTMEPVTLVPIQLKMIAPELLTEDEVSWLNDYHTQVRDTLSPVLIDQGRTEAHQWLINATQLLG</sequence>
<evidence type="ECO:0000313" key="10">
    <source>
        <dbReference type="Proteomes" id="UP000007879"/>
    </source>
</evidence>
<dbReference type="Proteomes" id="UP000007879">
    <property type="component" value="Unassembled WGS sequence"/>
</dbReference>
<evidence type="ECO:0000313" key="9">
    <source>
        <dbReference type="EnsemblMetazoa" id="Aqu2.1.37525_001"/>
    </source>
</evidence>
<evidence type="ECO:0000256" key="3">
    <source>
        <dbReference type="ARBA" id="ARBA00022723"/>
    </source>
</evidence>
<evidence type="ECO:0000259" key="6">
    <source>
        <dbReference type="Pfam" id="PF00557"/>
    </source>
</evidence>
<dbReference type="Gene3D" id="3.90.230.10">
    <property type="entry name" value="Creatinase/methionine aminopeptidase superfamily"/>
    <property type="match status" value="1"/>
</dbReference>
<dbReference type="InterPro" id="IPR033740">
    <property type="entry name" value="Pept_M24B"/>
</dbReference>
<dbReference type="GO" id="GO:0005737">
    <property type="term" value="C:cytoplasm"/>
    <property type="evidence" value="ECO:0007669"/>
    <property type="project" value="UniProtKB-ARBA"/>
</dbReference>
<dbReference type="FunFam" id="3.40.350.10:FF:000003">
    <property type="entry name" value="Xaa-pro aminopeptidase P"/>
    <property type="match status" value="1"/>
</dbReference>
<dbReference type="GO" id="GO:0046872">
    <property type="term" value="F:metal ion binding"/>
    <property type="evidence" value="ECO:0007669"/>
    <property type="project" value="UniProtKB-KW"/>
</dbReference>
<dbReference type="AlphaFoldDB" id="A0A1X7VB49"/>
<evidence type="ECO:0000256" key="5">
    <source>
        <dbReference type="ARBA" id="ARBA00023211"/>
    </source>
</evidence>
<accession>A0A1X7VB49</accession>
<dbReference type="Pfam" id="PF16189">
    <property type="entry name" value="Creatinase_N_2"/>
    <property type="match status" value="1"/>
</dbReference>
<evidence type="ECO:0000256" key="2">
    <source>
        <dbReference type="ARBA" id="ARBA00008766"/>
    </source>
</evidence>
<evidence type="ECO:0000259" key="8">
    <source>
        <dbReference type="Pfam" id="PF16188"/>
    </source>
</evidence>
<keyword evidence="10" id="KW-1185">Reference proteome</keyword>
<keyword evidence="3" id="KW-0479">Metal-binding</keyword>
<dbReference type="eggNOG" id="KOG2413">
    <property type="taxonomic scope" value="Eukaryota"/>
</dbReference>
<dbReference type="InterPro" id="IPR029149">
    <property type="entry name" value="Creatin/AminoP/Spt16_N"/>
</dbReference>
<evidence type="ECO:0000256" key="1">
    <source>
        <dbReference type="ARBA" id="ARBA00001936"/>
    </source>
</evidence>
<dbReference type="InterPro" id="IPR050422">
    <property type="entry name" value="X-Pro_aminopeptidase_P"/>
</dbReference>
<dbReference type="Pfam" id="PF16188">
    <property type="entry name" value="Peptidase_M24_C"/>
    <property type="match status" value="1"/>
</dbReference>
<proteinExistence type="inferred from homology"/>
<dbReference type="InterPro" id="IPR032416">
    <property type="entry name" value="Peptidase_M24_C"/>
</dbReference>
<dbReference type="InterPro" id="IPR000994">
    <property type="entry name" value="Pept_M24"/>
</dbReference>
<dbReference type="Pfam" id="PF01321">
    <property type="entry name" value="Creatinase_N"/>
    <property type="match status" value="1"/>
</dbReference>
<comment type="cofactor">
    <cofactor evidence="1">
        <name>Mn(2+)</name>
        <dbReference type="ChEBI" id="CHEBI:29035"/>
    </cofactor>
</comment>
<dbReference type="PANTHER" id="PTHR43763">
    <property type="entry name" value="XAA-PRO AMINOPEPTIDASE 1"/>
    <property type="match status" value="1"/>
</dbReference>
<dbReference type="KEGG" id="aqu:100632278"/>
<dbReference type="CDD" id="cd01085">
    <property type="entry name" value="APP"/>
    <property type="match status" value="1"/>
</dbReference>
<dbReference type="Gene3D" id="3.40.350.10">
    <property type="entry name" value="Creatinase/prolidase N-terminal domain"/>
    <property type="match status" value="2"/>
</dbReference>
<dbReference type="InParanoid" id="A0A1X7VB49"/>
<dbReference type="eggNOG" id="KOG3498">
    <property type="taxonomic scope" value="Eukaryota"/>
</dbReference>
<dbReference type="EnsemblMetazoa" id="XM_003384855.3">
    <property type="protein sequence ID" value="XP_003384903.3"/>
    <property type="gene ID" value="LOC100632278"/>
</dbReference>
<evidence type="ECO:0000256" key="4">
    <source>
        <dbReference type="ARBA" id="ARBA00022801"/>
    </source>
</evidence>